<protein>
    <submittedName>
        <fullName evidence="2">16956_t:CDS:1</fullName>
    </submittedName>
</protein>
<dbReference type="InterPro" id="IPR000210">
    <property type="entry name" value="BTB/POZ_dom"/>
</dbReference>
<keyword evidence="3" id="KW-1185">Reference proteome</keyword>
<evidence type="ECO:0000313" key="2">
    <source>
        <dbReference type="EMBL" id="CAG8606882.1"/>
    </source>
</evidence>
<evidence type="ECO:0000259" key="1">
    <source>
        <dbReference type="PROSITE" id="PS50097"/>
    </source>
</evidence>
<dbReference type="SUPFAM" id="SSF54695">
    <property type="entry name" value="POZ domain"/>
    <property type="match status" value="1"/>
</dbReference>
<dbReference type="AlphaFoldDB" id="A0A9N9GHP0"/>
<dbReference type="Proteomes" id="UP000789570">
    <property type="component" value="Unassembled WGS sequence"/>
</dbReference>
<accession>A0A9N9GHP0</accession>
<evidence type="ECO:0000313" key="3">
    <source>
        <dbReference type="Proteomes" id="UP000789570"/>
    </source>
</evidence>
<comment type="caution">
    <text evidence="2">The sequence shown here is derived from an EMBL/GenBank/DDBJ whole genome shotgun (WGS) entry which is preliminary data.</text>
</comment>
<organism evidence="2 3">
    <name type="scientific">Funneliformis caledonium</name>
    <dbReference type="NCBI Taxonomy" id="1117310"/>
    <lineage>
        <taxon>Eukaryota</taxon>
        <taxon>Fungi</taxon>
        <taxon>Fungi incertae sedis</taxon>
        <taxon>Mucoromycota</taxon>
        <taxon>Glomeromycotina</taxon>
        <taxon>Glomeromycetes</taxon>
        <taxon>Glomerales</taxon>
        <taxon>Glomeraceae</taxon>
        <taxon>Funneliformis</taxon>
    </lineage>
</organism>
<name>A0A9N9GHP0_9GLOM</name>
<dbReference type="PROSITE" id="PS50097">
    <property type="entry name" value="BTB"/>
    <property type="match status" value="1"/>
</dbReference>
<dbReference type="OrthoDB" id="408604at2759"/>
<dbReference type="InterPro" id="IPR011333">
    <property type="entry name" value="SKP1/BTB/POZ_sf"/>
</dbReference>
<sequence>MELDKILVRDIGRLYEDSDDCNVQIQVGHGSNVRTFKAHSVILRARSSYFRAALSSNWARKDEDEYLGFGSDLEWFAGICEQNDYQQKIYNGVEFIMDDYEVFQVVKY</sequence>
<dbReference type="Gene3D" id="3.30.710.10">
    <property type="entry name" value="Potassium Channel Kv1.1, Chain A"/>
    <property type="match status" value="1"/>
</dbReference>
<feature type="domain" description="BTB" evidence="1">
    <location>
        <begin position="21"/>
        <end position="108"/>
    </location>
</feature>
<gene>
    <name evidence="2" type="ORF">FCALED_LOCUS8868</name>
</gene>
<proteinExistence type="predicted"/>
<dbReference type="Pfam" id="PF00651">
    <property type="entry name" value="BTB"/>
    <property type="match status" value="1"/>
</dbReference>
<dbReference type="EMBL" id="CAJVPQ010002733">
    <property type="protein sequence ID" value="CAG8606882.1"/>
    <property type="molecule type" value="Genomic_DNA"/>
</dbReference>
<reference evidence="2" key="1">
    <citation type="submission" date="2021-06" db="EMBL/GenBank/DDBJ databases">
        <authorList>
            <person name="Kallberg Y."/>
            <person name="Tangrot J."/>
            <person name="Rosling A."/>
        </authorList>
    </citation>
    <scope>NUCLEOTIDE SEQUENCE</scope>
    <source>
        <strain evidence="2">UK204</strain>
    </source>
</reference>